<evidence type="ECO:0000313" key="2">
    <source>
        <dbReference type="Proteomes" id="UP000290092"/>
    </source>
</evidence>
<gene>
    <name evidence="1" type="ORF">CP985_14235</name>
</gene>
<dbReference type="KEGG" id="amyt:AMYT_a0030"/>
<dbReference type="EMBL" id="NXID01000076">
    <property type="protein sequence ID" value="RXK12872.1"/>
    <property type="molecule type" value="Genomic_DNA"/>
</dbReference>
<dbReference type="Proteomes" id="UP000290092">
    <property type="component" value="Unassembled WGS sequence"/>
</dbReference>
<protein>
    <submittedName>
        <fullName evidence="1">Uncharacterized protein</fullName>
    </submittedName>
</protein>
<evidence type="ECO:0000313" key="1">
    <source>
        <dbReference type="EMBL" id="RXK12872.1"/>
    </source>
</evidence>
<dbReference type="RefSeq" id="WP_114843239.1">
    <property type="nucleotide sequence ID" value="NZ_CP031220.1"/>
</dbReference>
<dbReference type="AlphaFoldDB" id="A0AAX2AE88"/>
<comment type="caution">
    <text evidence="1">The sequence shown here is derived from an EMBL/GenBank/DDBJ whole genome shotgun (WGS) entry which is preliminary data.</text>
</comment>
<reference evidence="1 2" key="1">
    <citation type="submission" date="2017-09" db="EMBL/GenBank/DDBJ databases">
        <title>Genomics of the genus Arcobacter.</title>
        <authorList>
            <person name="Perez-Cataluna A."/>
            <person name="Figueras M.J."/>
            <person name="Salas-Masso N."/>
        </authorList>
    </citation>
    <scope>NUCLEOTIDE SEQUENCE [LARGE SCALE GENOMIC DNA]</scope>
    <source>
        <strain evidence="1 2">CECT 7386</strain>
    </source>
</reference>
<keyword evidence="2" id="KW-1185">Reference proteome</keyword>
<organism evidence="1 2">
    <name type="scientific">Malaciobacter mytili LMG 24559</name>
    <dbReference type="NCBI Taxonomy" id="1032238"/>
    <lineage>
        <taxon>Bacteria</taxon>
        <taxon>Pseudomonadati</taxon>
        <taxon>Campylobacterota</taxon>
        <taxon>Epsilonproteobacteria</taxon>
        <taxon>Campylobacterales</taxon>
        <taxon>Arcobacteraceae</taxon>
        <taxon>Malaciobacter</taxon>
    </lineage>
</organism>
<sequence length="185" mass="21915">MEKETNITLQVDVIQNNGISIKVDWSKKNLSTNSLLRMENAFIDENNQIKLDSSLIRILEEFYFIEPNCILDCLLNSKSYNIKPIDGWNEKCKNFSNWNYRIFLANTRNNLLLKLKNPNSMKNLSDLIDFMDNKYNFKDWIIHHRVEFNDYVILNEKDDIYNGRGYSKKEAIKNIIPNSRIVKVL</sequence>
<accession>A0AAX2AE88</accession>
<proteinExistence type="predicted"/>
<name>A0AAX2AE88_9BACT</name>